<sequence length="301" mass="34078">MNWKTGVVMKPIECIDVALLSGLFVLLSESCFLLGNIKENSNTIEVYSTEDEIATRDSDGAVLPVHIATYHLPPCRKGIRTFIYDSYWSFCSKLSHGIARVTPFEAAPASAMLHISIYYRRPESEHYGFMVLHDLLIPRQVFANVCNIYKMQNVAEPVSHSWESWGPSSTRSIPEGWKIASMYGSRVLINRKHHLRTRRIMDFNQVDIARDLSNRKQPTAGGAISPSGSHLNLEVFSEHAELPDLGVIETEPTIVHDEVLFVDDVVTKLPFRWTKITEGVDWLSAQYGWLNVRQATNICDN</sequence>
<protein>
    <submittedName>
        <fullName evidence="1">Uncharacterized protein</fullName>
    </submittedName>
</protein>
<dbReference type="OrthoDB" id="2793879at2759"/>
<comment type="caution">
    <text evidence="1">The sequence shown here is derived from an EMBL/GenBank/DDBJ whole genome shotgun (WGS) entry which is preliminary data.</text>
</comment>
<keyword evidence="2" id="KW-1185">Reference proteome</keyword>
<proteinExistence type="predicted"/>
<evidence type="ECO:0000313" key="1">
    <source>
        <dbReference type="EMBL" id="PSR73062.1"/>
    </source>
</evidence>
<dbReference type="AlphaFoldDB" id="A0A2R6NM21"/>
<gene>
    <name evidence="1" type="ORF">PHLCEN_2v11084</name>
</gene>
<evidence type="ECO:0000313" key="2">
    <source>
        <dbReference type="Proteomes" id="UP000186601"/>
    </source>
</evidence>
<dbReference type="Proteomes" id="UP000186601">
    <property type="component" value="Unassembled WGS sequence"/>
</dbReference>
<organism evidence="1 2">
    <name type="scientific">Hermanssonia centrifuga</name>
    <dbReference type="NCBI Taxonomy" id="98765"/>
    <lineage>
        <taxon>Eukaryota</taxon>
        <taxon>Fungi</taxon>
        <taxon>Dikarya</taxon>
        <taxon>Basidiomycota</taxon>
        <taxon>Agaricomycotina</taxon>
        <taxon>Agaricomycetes</taxon>
        <taxon>Polyporales</taxon>
        <taxon>Meruliaceae</taxon>
        <taxon>Hermanssonia</taxon>
    </lineage>
</organism>
<dbReference type="EMBL" id="MLYV02001116">
    <property type="protein sequence ID" value="PSR73062.1"/>
    <property type="molecule type" value="Genomic_DNA"/>
</dbReference>
<accession>A0A2R6NM21</accession>
<reference evidence="1 2" key="1">
    <citation type="submission" date="2018-02" db="EMBL/GenBank/DDBJ databases">
        <title>Genome sequence of the basidiomycete white-rot fungus Phlebia centrifuga.</title>
        <authorList>
            <person name="Granchi Z."/>
            <person name="Peng M."/>
            <person name="de Vries R.P."/>
            <person name="Hilden K."/>
            <person name="Makela M.R."/>
            <person name="Grigoriev I."/>
            <person name="Riley R."/>
        </authorList>
    </citation>
    <scope>NUCLEOTIDE SEQUENCE [LARGE SCALE GENOMIC DNA]</scope>
    <source>
        <strain evidence="1 2">FBCC195</strain>
    </source>
</reference>
<name>A0A2R6NM21_9APHY</name>